<organism evidence="2 3">
    <name type="scientific">Candidatus Kerfeldbacteria bacterium CG15_BIG_FIL_POST_REV_8_21_14_020_45_12</name>
    <dbReference type="NCBI Taxonomy" id="2014247"/>
    <lineage>
        <taxon>Bacteria</taxon>
        <taxon>Candidatus Kerfeldiibacteriota</taxon>
    </lineage>
</organism>
<evidence type="ECO:0000313" key="2">
    <source>
        <dbReference type="EMBL" id="PIW36553.1"/>
    </source>
</evidence>
<keyword evidence="1" id="KW-0472">Membrane</keyword>
<dbReference type="EMBL" id="PFGC01000050">
    <property type="protein sequence ID" value="PIW36553.1"/>
    <property type="molecule type" value="Genomic_DNA"/>
</dbReference>
<feature type="transmembrane region" description="Helical" evidence="1">
    <location>
        <begin position="16"/>
        <end position="36"/>
    </location>
</feature>
<dbReference type="AlphaFoldDB" id="A0A2M7H2V2"/>
<comment type="caution">
    <text evidence="2">The sequence shown here is derived from an EMBL/GenBank/DDBJ whole genome shotgun (WGS) entry which is preliminary data.</text>
</comment>
<accession>A0A2M7H2V2</accession>
<reference evidence="2 3" key="1">
    <citation type="submission" date="2017-09" db="EMBL/GenBank/DDBJ databases">
        <title>Depth-based differentiation of microbial function through sediment-hosted aquifers and enrichment of novel symbionts in the deep terrestrial subsurface.</title>
        <authorList>
            <person name="Probst A.J."/>
            <person name="Ladd B."/>
            <person name="Jarett J.K."/>
            <person name="Geller-Mcgrath D.E."/>
            <person name="Sieber C.M."/>
            <person name="Emerson J.B."/>
            <person name="Anantharaman K."/>
            <person name="Thomas B.C."/>
            <person name="Malmstrom R."/>
            <person name="Stieglmeier M."/>
            <person name="Klingl A."/>
            <person name="Woyke T."/>
            <person name="Ryan C.M."/>
            <person name="Banfield J.F."/>
        </authorList>
    </citation>
    <scope>NUCLEOTIDE SEQUENCE [LARGE SCALE GENOMIC DNA]</scope>
    <source>
        <strain evidence="2">CG15_BIG_FIL_POST_REV_8_21_14_020_45_12</strain>
    </source>
</reference>
<name>A0A2M7H2V2_9BACT</name>
<evidence type="ECO:0000256" key="1">
    <source>
        <dbReference type="SAM" id="Phobius"/>
    </source>
</evidence>
<protein>
    <submittedName>
        <fullName evidence="2">Uncharacterized protein</fullName>
    </submittedName>
</protein>
<feature type="transmembrane region" description="Helical" evidence="1">
    <location>
        <begin position="48"/>
        <end position="72"/>
    </location>
</feature>
<evidence type="ECO:0000313" key="3">
    <source>
        <dbReference type="Proteomes" id="UP000230292"/>
    </source>
</evidence>
<keyword evidence="1" id="KW-0812">Transmembrane</keyword>
<sequence length="75" mass="8366">MFSFVYDLLVLVQQNLFFSFGVMAAALVMAVAGLFLMREQPLVERQRVLFLIYLILGLIVVLACLFGGLVLLGQL</sequence>
<keyword evidence="1" id="KW-1133">Transmembrane helix</keyword>
<gene>
    <name evidence="2" type="ORF">COW24_05095</name>
</gene>
<dbReference type="Proteomes" id="UP000230292">
    <property type="component" value="Unassembled WGS sequence"/>
</dbReference>
<proteinExistence type="predicted"/>